<keyword evidence="1 5" id="KW-0853">WD repeat</keyword>
<dbReference type="EMBL" id="HG316454">
    <property type="protein sequence ID" value="CDF87521.1"/>
    <property type="molecule type" value="Genomic_DNA"/>
</dbReference>
<dbReference type="SMART" id="SM00320">
    <property type="entry name" value="WD40"/>
    <property type="match status" value="4"/>
</dbReference>
<sequence length="391" mass="43563">MVKTVTVCHIQPDFAEYLDTGVGEEFYINLDESLNHIKEYRVKCRDDSLFQELSRNLYGTELDGKKFRFCTKESDYADIVSDRWTCIDVNDQSATLYALGDAEGNIRVFNSIPTLQQEILSAHLDEITTLRFFPSGQVVLSGSTDMRLKIWSLVDGTNPRTFEGHKAQITDTCMIGRGRNFVSSSLDGTLKLWETGSGLAVHTFHRKENSSDGVNTMNLISENTKDQDALSHNLEFGTAGKRIIAGHESGVITLHDLFTKKQTLQLPSTFMCSCNTLTRNPSNNDQFYAGYQNGGLAQWDLRKPEQPLDQAYINEGIPINRLYYRSNGLYVSSGVDTALKLDLDEKKGTIHCENPTFLVVNDSQVAQFAAAPRSGGVIAVGNWGLCSSYNC</sequence>
<evidence type="ECO:0000313" key="7">
    <source>
        <dbReference type="Proteomes" id="UP000019375"/>
    </source>
</evidence>
<evidence type="ECO:0000256" key="2">
    <source>
        <dbReference type="ARBA" id="ARBA00022737"/>
    </source>
</evidence>
<reference evidence="7" key="1">
    <citation type="journal article" date="2013" name="Genome Announc.">
        <title>Genome sequence of the food spoilage yeast Zygosaccharomyces bailii CLIB 213(T).</title>
        <authorList>
            <person name="Galeote V."/>
            <person name="Bigey F."/>
            <person name="Devillers H."/>
            <person name="Neuveglise C."/>
            <person name="Dequin S."/>
        </authorList>
    </citation>
    <scope>NUCLEOTIDE SEQUENCE [LARGE SCALE GENOMIC DNA]</scope>
    <source>
        <strain evidence="7">CLIB 213 / ATCC 58445 / CBS 680 / CCRC 21525 / NBRC 1098 / NCYC 1416 / NRRL Y-2227</strain>
    </source>
</reference>
<dbReference type="AlphaFoldDB" id="A0A8J2T3Q5"/>
<dbReference type="Proteomes" id="UP000019375">
    <property type="component" value="Unassembled WGS sequence"/>
</dbReference>
<gene>
    <name evidence="6" type="ORF">BN860_08284g</name>
</gene>
<dbReference type="InterPro" id="IPR015943">
    <property type="entry name" value="WD40/YVTN_repeat-like_dom_sf"/>
</dbReference>
<dbReference type="OrthoDB" id="10257301at2759"/>
<evidence type="ECO:0000313" key="6">
    <source>
        <dbReference type="EMBL" id="CDF87521.1"/>
    </source>
</evidence>
<accession>A0A8J2T3Q5</accession>
<feature type="repeat" description="WD" evidence="5">
    <location>
        <begin position="120"/>
        <end position="161"/>
    </location>
</feature>
<dbReference type="PROSITE" id="PS50082">
    <property type="entry name" value="WD_REPEATS_2"/>
    <property type="match status" value="2"/>
</dbReference>
<keyword evidence="2" id="KW-0677">Repeat</keyword>
<proteinExistence type="inferred from homology"/>
<keyword evidence="3" id="KW-0647">Proteasome</keyword>
<organism evidence="6 7">
    <name type="scientific">Zygosaccharomyces bailii (strain CLIB 213 / ATCC 58445 / CBS 680 / BCRC 21525 / NBRC 1098 / NCYC 1416 / NRRL Y-2227)</name>
    <dbReference type="NCBI Taxonomy" id="1333698"/>
    <lineage>
        <taxon>Eukaryota</taxon>
        <taxon>Fungi</taxon>
        <taxon>Dikarya</taxon>
        <taxon>Ascomycota</taxon>
        <taxon>Saccharomycotina</taxon>
        <taxon>Saccharomycetes</taxon>
        <taxon>Saccharomycetales</taxon>
        <taxon>Saccharomycetaceae</taxon>
        <taxon>Zygosaccharomyces</taxon>
    </lineage>
</organism>
<evidence type="ECO:0000256" key="3">
    <source>
        <dbReference type="ARBA" id="ARBA00022942"/>
    </source>
</evidence>
<evidence type="ECO:0000256" key="4">
    <source>
        <dbReference type="ARBA" id="ARBA00038321"/>
    </source>
</evidence>
<dbReference type="PANTHER" id="PTHR19857">
    <property type="entry name" value="MITOCHONDRIAL DIVISION PROTEIN 1-RELATED"/>
    <property type="match status" value="1"/>
</dbReference>
<protein>
    <submittedName>
        <fullName evidence="6">BN860_08284g1_1</fullName>
    </submittedName>
</protein>
<comment type="similarity">
    <text evidence="4">Belongs to the WD repeat PAAF1/RPN14 family.</text>
</comment>
<evidence type="ECO:0000256" key="5">
    <source>
        <dbReference type="PROSITE-ProRule" id="PRU00221"/>
    </source>
</evidence>
<feature type="repeat" description="WD" evidence="5">
    <location>
        <begin position="162"/>
        <end position="203"/>
    </location>
</feature>
<dbReference type="Pfam" id="PF00400">
    <property type="entry name" value="WD40"/>
    <property type="match status" value="2"/>
</dbReference>
<dbReference type="Gene3D" id="2.130.10.10">
    <property type="entry name" value="YVTN repeat-like/Quinoprotein amine dehydrogenase"/>
    <property type="match status" value="2"/>
</dbReference>
<dbReference type="SUPFAM" id="SSF50978">
    <property type="entry name" value="WD40 repeat-like"/>
    <property type="match status" value="1"/>
</dbReference>
<dbReference type="PANTHER" id="PTHR19857:SF19">
    <property type="entry name" value="26S PROTEASOME REGULATORY SUBUNIT RPN14"/>
    <property type="match status" value="1"/>
</dbReference>
<keyword evidence="7" id="KW-1185">Reference proteome</keyword>
<dbReference type="GO" id="GO:0000502">
    <property type="term" value="C:proteasome complex"/>
    <property type="evidence" value="ECO:0007669"/>
    <property type="project" value="UniProtKB-KW"/>
</dbReference>
<dbReference type="InterPro" id="IPR001680">
    <property type="entry name" value="WD40_rpt"/>
</dbReference>
<evidence type="ECO:0000256" key="1">
    <source>
        <dbReference type="ARBA" id="ARBA00022574"/>
    </source>
</evidence>
<name>A0A8J2T3Q5_ZYGB2</name>
<dbReference type="InterPro" id="IPR036322">
    <property type="entry name" value="WD40_repeat_dom_sf"/>
</dbReference>
<dbReference type="PROSITE" id="PS50294">
    <property type="entry name" value="WD_REPEATS_REGION"/>
    <property type="match status" value="2"/>
</dbReference>
<dbReference type="InterPro" id="IPR051179">
    <property type="entry name" value="WD_repeat_multifunction"/>
</dbReference>